<reference evidence="8 9" key="1">
    <citation type="submission" date="2014-08" db="EMBL/GenBank/DDBJ databases">
        <authorList>
            <person name="den Bakker H.C."/>
        </authorList>
    </citation>
    <scope>NUCLEOTIDE SEQUENCE [LARGE SCALE GENOMIC DNA]</scope>
    <source>
        <strain evidence="8 9">DSM 18334</strain>
    </source>
</reference>
<dbReference type="GO" id="GO:0006094">
    <property type="term" value="P:gluconeogenesis"/>
    <property type="evidence" value="ECO:0007669"/>
    <property type="project" value="UniProtKB-KW"/>
</dbReference>
<comment type="similarity">
    <text evidence="2">Belongs to the archaeal-type GPI family.</text>
</comment>
<proteinExistence type="inferred from homology"/>
<dbReference type="SUPFAM" id="SSF51182">
    <property type="entry name" value="RmlC-like cupins"/>
    <property type="match status" value="1"/>
</dbReference>
<dbReference type="Gene3D" id="2.60.120.10">
    <property type="entry name" value="Jelly Rolls"/>
    <property type="match status" value="1"/>
</dbReference>
<evidence type="ECO:0000256" key="4">
    <source>
        <dbReference type="ARBA" id="ARBA00022432"/>
    </source>
</evidence>
<dbReference type="GO" id="GO:0004347">
    <property type="term" value="F:glucose-6-phosphate isomerase activity"/>
    <property type="evidence" value="ECO:0007669"/>
    <property type="project" value="UniProtKB-EC"/>
</dbReference>
<comment type="catalytic activity">
    <reaction evidence="6">
        <text>alpha-D-glucose 6-phosphate = beta-D-fructose 6-phosphate</text>
        <dbReference type="Rhea" id="RHEA:11816"/>
        <dbReference type="ChEBI" id="CHEBI:57634"/>
        <dbReference type="ChEBI" id="CHEBI:58225"/>
        <dbReference type="EC" id="5.3.1.9"/>
    </reaction>
</comment>
<accession>A0A098MB31</accession>
<evidence type="ECO:0000259" key="7">
    <source>
        <dbReference type="Pfam" id="PF06560"/>
    </source>
</evidence>
<evidence type="ECO:0000256" key="2">
    <source>
        <dbReference type="ARBA" id="ARBA00006542"/>
    </source>
</evidence>
<feature type="domain" description="Glucose-6-phosphate isomerase prokaryote" evidence="7">
    <location>
        <begin position="44"/>
        <end position="205"/>
    </location>
</feature>
<dbReference type="GO" id="GO:0005737">
    <property type="term" value="C:cytoplasm"/>
    <property type="evidence" value="ECO:0007669"/>
    <property type="project" value="InterPro"/>
</dbReference>
<dbReference type="InterPro" id="IPR010551">
    <property type="entry name" value="G6P_isomerase_prok"/>
</dbReference>
<dbReference type="UniPathway" id="UPA00109">
    <property type="reaction ID" value="UER00181"/>
</dbReference>
<dbReference type="RefSeq" id="WP_036653217.1">
    <property type="nucleotide sequence ID" value="NZ_JQCR01000002.1"/>
</dbReference>
<name>A0A098MB31_9BACL</name>
<dbReference type="InterPro" id="IPR014710">
    <property type="entry name" value="RmlC-like_jellyroll"/>
</dbReference>
<evidence type="ECO:0000256" key="3">
    <source>
        <dbReference type="ARBA" id="ARBA00011952"/>
    </source>
</evidence>
<organism evidence="8 9">
    <name type="scientific">Paenibacillus wynnii</name>
    <dbReference type="NCBI Taxonomy" id="268407"/>
    <lineage>
        <taxon>Bacteria</taxon>
        <taxon>Bacillati</taxon>
        <taxon>Bacillota</taxon>
        <taxon>Bacilli</taxon>
        <taxon>Bacillales</taxon>
        <taxon>Paenibacillaceae</taxon>
        <taxon>Paenibacillus</taxon>
    </lineage>
</organism>
<evidence type="ECO:0000313" key="8">
    <source>
        <dbReference type="EMBL" id="KGE18742.1"/>
    </source>
</evidence>
<dbReference type="Proteomes" id="UP000029734">
    <property type="component" value="Unassembled WGS sequence"/>
</dbReference>
<protein>
    <recommendedName>
        <fullName evidence="3">glucose-6-phosphate isomerase</fullName>
        <ecNumber evidence="3">5.3.1.9</ecNumber>
    </recommendedName>
</protein>
<dbReference type="GO" id="GO:0006096">
    <property type="term" value="P:glycolytic process"/>
    <property type="evidence" value="ECO:0007669"/>
    <property type="project" value="UniProtKB-UniPathway"/>
</dbReference>
<evidence type="ECO:0000256" key="6">
    <source>
        <dbReference type="ARBA" id="ARBA00029321"/>
    </source>
</evidence>
<dbReference type="OrthoDB" id="1647241at2"/>
<sequence>MFDPGFDIQPLNNPLGFRYGGDVFGPEVECRSLEQIRSSLQNPECSGPETVYAIAMDVGKKEHKTELERRMLLFGAVTYASGRLGDEPIRSQGHVHKVSVHSGWSPPELYEIWSGRAIIYMQEKAEDDPGRCFAVVAEPGEVVVVPPNWAHATISGNPEVPLTFGAWCDREYGFEYQKVREHQGLAWYPLLNSTNELIWSQNASYDYRDLMIKRPEDYEKLGIQKGISIYRQFEQDPDRFLWVSNPQLAAVVWKHFTP</sequence>
<evidence type="ECO:0000313" key="9">
    <source>
        <dbReference type="Proteomes" id="UP000029734"/>
    </source>
</evidence>
<comment type="caution">
    <text evidence="8">The sequence shown here is derived from an EMBL/GenBank/DDBJ whole genome shotgun (WGS) entry which is preliminary data.</text>
</comment>
<keyword evidence="9" id="KW-1185">Reference proteome</keyword>
<reference evidence="8 9" key="2">
    <citation type="submission" date="2014-10" db="EMBL/GenBank/DDBJ databases">
        <title>Comparative genomics of the Paenibacillus odorifer group.</title>
        <authorList>
            <person name="Tsai Y.-C."/>
            <person name="Martin N."/>
            <person name="Korlach J."/>
            <person name="Wiedmann M."/>
        </authorList>
    </citation>
    <scope>NUCLEOTIDE SEQUENCE [LARGE SCALE GENOMIC DNA]</scope>
    <source>
        <strain evidence="8 9">DSM 18334</strain>
    </source>
</reference>
<evidence type="ECO:0000256" key="5">
    <source>
        <dbReference type="ARBA" id="ARBA00023152"/>
    </source>
</evidence>
<keyword evidence="4" id="KW-0312">Gluconeogenesis</keyword>
<comment type="pathway">
    <text evidence="1">Carbohydrate degradation; glycolysis; D-glyceraldehyde 3-phosphate and glycerone phosphate from D-glucose: step 2/4.</text>
</comment>
<dbReference type="AlphaFoldDB" id="A0A098MB31"/>
<dbReference type="eggNOG" id="COG2140">
    <property type="taxonomic scope" value="Bacteria"/>
</dbReference>
<gene>
    <name evidence="8" type="ORF">PWYN_04680</name>
</gene>
<evidence type="ECO:0000256" key="1">
    <source>
        <dbReference type="ARBA" id="ARBA00004926"/>
    </source>
</evidence>
<dbReference type="Pfam" id="PF06560">
    <property type="entry name" value="GPI"/>
    <property type="match status" value="1"/>
</dbReference>
<keyword evidence="8" id="KW-0413">Isomerase</keyword>
<dbReference type="STRING" id="268407.PWYN_04680"/>
<dbReference type="InterPro" id="IPR011051">
    <property type="entry name" value="RmlC_Cupin_sf"/>
</dbReference>
<dbReference type="EMBL" id="JQCR01000002">
    <property type="protein sequence ID" value="KGE18742.1"/>
    <property type="molecule type" value="Genomic_DNA"/>
</dbReference>
<dbReference type="EC" id="5.3.1.9" evidence="3"/>
<keyword evidence="5" id="KW-0324">Glycolysis</keyword>